<dbReference type="Proteomes" id="UP000003026">
    <property type="component" value="Unassembled WGS sequence"/>
</dbReference>
<proteinExistence type="predicted"/>
<comment type="caution">
    <text evidence="1">The sequence shown here is derived from an EMBL/GenBank/DDBJ whole genome shotgun (WGS) entry which is preliminary data.</text>
</comment>
<reference evidence="1 2" key="1">
    <citation type="submission" date="2012-04" db="EMBL/GenBank/DDBJ databases">
        <title>Genome sequence of Helicobacter pylori NQ4044.</title>
        <authorList>
            <person name="Blanchard T.G."/>
            <person name="Czinn S.J."/>
            <person name="McCracken C."/>
            <person name="Abolude K."/>
            <person name="Maroo A."/>
            <person name="Santana-Cruz I."/>
            <person name="Tallon L.J."/>
            <person name="Ficke F.W.F."/>
        </authorList>
    </citation>
    <scope>NUCLEOTIDE SEQUENCE [LARGE SCALE GENOMIC DNA]</scope>
    <source>
        <strain evidence="1 2">NQ4044</strain>
    </source>
</reference>
<evidence type="ECO:0000313" key="1">
    <source>
        <dbReference type="EMBL" id="EJB32106.1"/>
    </source>
</evidence>
<protein>
    <submittedName>
        <fullName evidence="1">Uncharacterized protein</fullName>
    </submittedName>
</protein>
<dbReference type="AlphaFoldDB" id="I9QC07"/>
<name>I9QC07_HELPX</name>
<dbReference type="EMBL" id="AKNW01000017">
    <property type="protein sequence ID" value="EJB32106.1"/>
    <property type="molecule type" value="Genomic_DNA"/>
</dbReference>
<accession>I9QC07</accession>
<sequence length="55" mass="6344">METKEEDKDKKLEEMIVLLCEKGICLAKQIKSSKISKKSMKENTGINTQKLQLLF</sequence>
<organism evidence="1 2">
    <name type="scientific">Helicobacter pylori NQ4044</name>
    <dbReference type="NCBI Taxonomy" id="992028"/>
    <lineage>
        <taxon>Bacteria</taxon>
        <taxon>Pseudomonadati</taxon>
        <taxon>Campylobacterota</taxon>
        <taxon>Epsilonproteobacteria</taxon>
        <taxon>Campylobacterales</taxon>
        <taxon>Helicobacteraceae</taxon>
        <taxon>Helicobacter</taxon>
    </lineage>
</organism>
<dbReference type="PATRIC" id="fig|992028.3.peg.1731"/>
<evidence type="ECO:0000313" key="2">
    <source>
        <dbReference type="Proteomes" id="UP000003026"/>
    </source>
</evidence>
<gene>
    <name evidence="1" type="ORF">HPNQ4044_1786</name>
</gene>